<sequence length="879" mass="97988">MSVYACLGSDAAAIRDAFLTRLQSKIEDMRIKVMILEFLTVAVETQPGLIELFLNLEVTDGVLVVVRVKYTMCEFSLGEWSCLHVVLELIDSKQQEWYWCPPLLHRAAIAFLHALWQDRRDSAMLVLRTKPKFWENLTNPLFGTLPPPSETSELSVLDTCALIMKIICLEIYYVVKGSLDQSLKDTLKKFATEKRFAYWSGYVKALAFHVAETEGSGCASMAEYQMLISAWRMMLIISTSHADIMHLSDSDVQQLFLDVLSGTKALVSPQLLVPTSVCCLQLGSMLCTLLLILLRQWKRELGSVDEIINSLTQILDGVLHADQQLMERTKARVFSALITVLQMQEVKVSDIPQYSQLVLSVCETLQEEVIALFDQTRHCLTLGDSVDDKDSMETDDAARHKQKDQRDGARAAILTLLPSTICPEKGELPKMGVLVAKTCDPLESTYCEVCVLGLHLAKELCQVDEDGDCWLQVTRKIPMLPTLFTTLEISLRAKQNLHFTEASLHLLLTLARTQQGAAAVAGAGVMQSICLPLLSVYQLSSNGAGQVPASSRKSLDVPSWPGVYRLSISLMERLLKTLRYNFLTDALDFVGVHQERILQCLNAVRTVQSLACLEEADHTVGFILQLSNFTKEWHFHLPQLLRDVQVNLCYLCQACTSLLHSRKMLQHYLQTKNGESLPSAVMPRVQRAPQASHEAPSPGDRGCRRAERRSLVHRWTWPSTAFFVLSFTTPAFDSEVAPSFGTLLATVNVTLNMLGSPACTFVRPAGVTLLCFPLKLDKKKSPSGFTSRTGYSSRRETRLSSLCLCLQWKTAFTCSSPKAVSYLKDPAVHPSDKQRMKQELSSELVRSQSPLVKPEIGGSKRRGSEVIASPSRGFHGKGH</sequence>
<accession>A0ACB8F0F4</accession>
<gene>
    <name evidence="1" type="ORF">K3G42_017709</name>
</gene>
<reference evidence="1" key="1">
    <citation type="submission" date="2021-08" db="EMBL/GenBank/DDBJ databases">
        <title>The first chromosome-level gecko genome reveals the dynamic sex chromosomes of Neotropical dwarf geckos (Sphaerodactylidae: Sphaerodactylus).</title>
        <authorList>
            <person name="Pinto B.J."/>
            <person name="Keating S.E."/>
            <person name="Gamble T."/>
        </authorList>
    </citation>
    <scope>NUCLEOTIDE SEQUENCE</scope>
    <source>
        <strain evidence="1">TG3544</strain>
    </source>
</reference>
<evidence type="ECO:0000313" key="2">
    <source>
        <dbReference type="Proteomes" id="UP000827872"/>
    </source>
</evidence>
<evidence type="ECO:0000313" key="1">
    <source>
        <dbReference type="EMBL" id="KAH7998537.1"/>
    </source>
</evidence>
<keyword evidence="2" id="KW-1185">Reference proteome</keyword>
<organism evidence="1 2">
    <name type="scientific">Sphaerodactylus townsendi</name>
    <dbReference type="NCBI Taxonomy" id="933632"/>
    <lineage>
        <taxon>Eukaryota</taxon>
        <taxon>Metazoa</taxon>
        <taxon>Chordata</taxon>
        <taxon>Craniata</taxon>
        <taxon>Vertebrata</taxon>
        <taxon>Euteleostomi</taxon>
        <taxon>Lepidosauria</taxon>
        <taxon>Squamata</taxon>
        <taxon>Bifurcata</taxon>
        <taxon>Gekkota</taxon>
        <taxon>Sphaerodactylidae</taxon>
        <taxon>Sphaerodactylus</taxon>
    </lineage>
</organism>
<dbReference type="Proteomes" id="UP000827872">
    <property type="component" value="Linkage Group LG12"/>
</dbReference>
<protein>
    <submittedName>
        <fullName evidence="1">Uncharacterized protein</fullName>
    </submittedName>
</protein>
<name>A0ACB8F0F4_9SAUR</name>
<comment type="caution">
    <text evidence="1">The sequence shown here is derived from an EMBL/GenBank/DDBJ whole genome shotgun (WGS) entry which is preliminary data.</text>
</comment>
<dbReference type="EMBL" id="CM037625">
    <property type="protein sequence ID" value="KAH7998537.1"/>
    <property type="molecule type" value="Genomic_DNA"/>
</dbReference>
<proteinExistence type="predicted"/>